<dbReference type="Proteomes" id="UP000704762">
    <property type="component" value="Unassembled WGS sequence"/>
</dbReference>
<dbReference type="PANTHER" id="PTHR42886:SF29">
    <property type="entry name" value="PUMMELIG, ISOFORM A"/>
    <property type="match status" value="1"/>
</dbReference>
<keyword evidence="3" id="KW-1185">Reference proteome</keyword>
<feature type="domain" description="Serine aminopeptidase S33" evidence="1">
    <location>
        <begin position="54"/>
        <end position="303"/>
    </location>
</feature>
<name>A0ABS2RL79_9ACTN</name>
<dbReference type="PANTHER" id="PTHR42886">
    <property type="entry name" value="RE40534P-RELATED"/>
    <property type="match status" value="1"/>
</dbReference>
<sequence>MSDAESAVPTPEQFVDDVLGDDWVARTIELAPDDEGQPVATLVHRREAGNGEHPRAVLYLHGFVDYFFQVEHAALWRDHGYDFYALDLRKYGRSMRPGQSPNWVTDLRTYDEDIDAALKIIREEHGHQKVVLLGHSTGGLIAPLYVSDHPGGVIALVLNSPWFDLNSNWFNRVIATRVIDLVGGFVPHVRVGQLGDAYGRSLHTSTGGQWNYDLAWKPLAGFPVHAGWLRAIRRGHARVRRGLHIGVPVLVCTSSRSGHPVHPTPNELMSTDCVLNVEHMTSLAPRLGNDVTVRRIPGGRHDLALSDQPARAEYEHVVFDWLSRRLP</sequence>
<dbReference type="EMBL" id="JAFBCF010000001">
    <property type="protein sequence ID" value="MBM7799478.1"/>
    <property type="molecule type" value="Genomic_DNA"/>
</dbReference>
<proteinExistence type="predicted"/>
<dbReference type="Pfam" id="PF12146">
    <property type="entry name" value="Hydrolase_4"/>
    <property type="match status" value="1"/>
</dbReference>
<dbReference type="GO" id="GO:0016787">
    <property type="term" value="F:hydrolase activity"/>
    <property type="evidence" value="ECO:0007669"/>
    <property type="project" value="UniProtKB-KW"/>
</dbReference>
<evidence type="ECO:0000313" key="3">
    <source>
        <dbReference type="Proteomes" id="UP000704762"/>
    </source>
</evidence>
<dbReference type="InterPro" id="IPR029058">
    <property type="entry name" value="AB_hydrolase_fold"/>
</dbReference>
<dbReference type="RefSeq" id="WP_204918268.1">
    <property type="nucleotide sequence ID" value="NZ_BAAAQP010000003.1"/>
</dbReference>
<dbReference type="Gene3D" id="3.40.50.1820">
    <property type="entry name" value="alpha/beta hydrolase"/>
    <property type="match status" value="1"/>
</dbReference>
<evidence type="ECO:0000259" key="1">
    <source>
        <dbReference type="Pfam" id="PF12146"/>
    </source>
</evidence>
<keyword evidence="2" id="KW-0378">Hydrolase</keyword>
<protein>
    <submittedName>
        <fullName evidence="2">Alpha-beta hydrolase superfamily lysophospholipase</fullName>
    </submittedName>
</protein>
<organism evidence="2 3">
    <name type="scientific">Microlunatus panaciterrae</name>
    <dbReference type="NCBI Taxonomy" id="400768"/>
    <lineage>
        <taxon>Bacteria</taxon>
        <taxon>Bacillati</taxon>
        <taxon>Actinomycetota</taxon>
        <taxon>Actinomycetes</taxon>
        <taxon>Propionibacteriales</taxon>
        <taxon>Propionibacteriaceae</taxon>
        <taxon>Microlunatus</taxon>
    </lineage>
</organism>
<reference evidence="2 3" key="1">
    <citation type="submission" date="2021-01" db="EMBL/GenBank/DDBJ databases">
        <title>Sequencing the genomes of 1000 actinobacteria strains.</title>
        <authorList>
            <person name="Klenk H.-P."/>
        </authorList>
    </citation>
    <scope>NUCLEOTIDE SEQUENCE [LARGE SCALE GENOMIC DNA]</scope>
    <source>
        <strain evidence="2 3">DSM 18662</strain>
    </source>
</reference>
<dbReference type="InterPro" id="IPR022742">
    <property type="entry name" value="Hydrolase_4"/>
</dbReference>
<dbReference type="SUPFAM" id="SSF53474">
    <property type="entry name" value="alpha/beta-Hydrolases"/>
    <property type="match status" value="1"/>
</dbReference>
<accession>A0ABS2RL79</accession>
<comment type="caution">
    <text evidence="2">The sequence shown here is derived from an EMBL/GenBank/DDBJ whole genome shotgun (WGS) entry which is preliminary data.</text>
</comment>
<evidence type="ECO:0000313" key="2">
    <source>
        <dbReference type="EMBL" id="MBM7799478.1"/>
    </source>
</evidence>
<gene>
    <name evidence="2" type="ORF">JOE57_002399</name>
</gene>